<evidence type="ECO:0000256" key="13">
    <source>
        <dbReference type="ARBA" id="ARBA00075987"/>
    </source>
</evidence>
<dbReference type="InterPro" id="IPR002637">
    <property type="entry name" value="RdgB/HAM1"/>
</dbReference>
<dbReference type="Gene3D" id="3.90.950.10">
    <property type="match status" value="1"/>
</dbReference>
<evidence type="ECO:0000256" key="5">
    <source>
        <dbReference type="ARBA" id="ARBA00022741"/>
    </source>
</evidence>
<comment type="catalytic activity">
    <reaction evidence="10">
        <text>XTP + H2O = XMP + diphosphate + H(+)</text>
        <dbReference type="Rhea" id="RHEA:28610"/>
        <dbReference type="ChEBI" id="CHEBI:15377"/>
        <dbReference type="ChEBI" id="CHEBI:15378"/>
        <dbReference type="ChEBI" id="CHEBI:33019"/>
        <dbReference type="ChEBI" id="CHEBI:57464"/>
        <dbReference type="ChEBI" id="CHEBI:61314"/>
        <dbReference type="EC" id="3.6.1.66"/>
    </reaction>
</comment>
<keyword evidence="6 17" id="KW-0378">Hydrolase</keyword>
<evidence type="ECO:0000256" key="3">
    <source>
        <dbReference type="ARBA" id="ARBA00011738"/>
    </source>
</evidence>
<evidence type="ECO:0000256" key="12">
    <source>
        <dbReference type="ARBA" id="ARBA00071289"/>
    </source>
</evidence>
<dbReference type="NCBIfam" id="TIGR00042">
    <property type="entry name" value="RdgB/HAM1 family non-canonical purine NTP pyrophosphatase"/>
    <property type="match status" value="1"/>
</dbReference>
<dbReference type="InterPro" id="IPR020922">
    <property type="entry name" value="dITP/XTP_pyrophosphatase"/>
</dbReference>
<dbReference type="GO" id="GO:0035870">
    <property type="term" value="F:dITP diphosphatase activity"/>
    <property type="evidence" value="ECO:0007669"/>
    <property type="project" value="RHEA"/>
</dbReference>
<keyword evidence="5" id="KW-0547">Nucleotide-binding</keyword>
<keyword evidence="4" id="KW-0479">Metal-binding</keyword>
<organism evidence="17">
    <name type="scientific">hydrothermal vent metagenome</name>
    <dbReference type="NCBI Taxonomy" id="652676"/>
    <lineage>
        <taxon>unclassified sequences</taxon>
        <taxon>metagenomes</taxon>
        <taxon>ecological metagenomes</taxon>
    </lineage>
</organism>
<evidence type="ECO:0000256" key="11">
    <source>
        <dbReference type="ARBA" id="ARBA00066468"/>
    </source>
</evidence>
<evidence type="ECO:0000256" key="14">
    <source>
        <dbReference type="ARBA" id="ARBA00078805"/>
    </source>
</evidence>
<dbReference type="GO" id="GO:0009146">
    <property type="term" value="P:purine nucleoside triphosphate catabolic process"/>
    <property type="evidence" value="ECO:0007669"/>
    <property type="project" value="UniProtKB-ARBA"/>
</dbReference>
<evidence type="ECO:0000313" key="17">
    <source>
        <dbReference type="EMBL" id="VAV94318.1"/>
    </source>
</evidence>
<sequence>MNRPHGVVVASKNPDKIAEVEAVLASLDPPIIVVPGHVWQDVDETEDTLAGNALLKARAVVAATGHAAIADDTGLEVDALGGAPGVTTARYAGEGATYEENVDKMLRELGDVEDRSARFRTAVALVTPSGDVLVVEGVLEGVITRERRGDGGFGYDPIFEVDGRTLAEIPAGEKNQISHRARALHALADTLG</sequence>
<evidence type="ECO:0000256" key="8">
    <source>
        <dbReference type="ARBA" id="ARBA00023080"/>
    </source>
</evidence>
<dbReference type="GO" id="GO:0046872">
    <property type="term" value="F:metal ion binding"/>
    <property type="evidence" value="ECO:0007669"/>
    <property type="project" value="UniProtKB-KW"/>
</dbReference>
<gene>
    <name evidence="17" type="ORF">MNBD_ACTINO01-1559</name>
</gene>
<dbReference type="PANTHER" id="PTHR11067">
    <property type="entry name" value="INOSINE TRIPHOSPHATE PYROPHOSPHATASE/HAM1 PROTEIN"/>
    <property type="match status" value="1"/>
</dbReference>
<evidence type="ECO:0000256" key="6">
    <source>
        <dbReference type="ARBA" id="ARBA00022801"/>
    </source>
</evidence>
<dbReference type="GO" id="GO:0036222">
    <property type="term" value="F:XTP diphosphatase activity"/>
    <property type="evidence" value="ECO:0007669"/>
    <property type="project" value="UniProtKB-ARBA"/>
</dbReference>
<dbReference type="EC" id="3.6.1.66" evidence="11"/>
<comment type="cofactor">
    <cofactor evidence="1">
        <name>Mg(2+)</name>
        <dbReference type="ChEBI" id="CHEBI:18420"/>
    </cofactor>
</comment>
<dbReference type="HAMAP" id="MF_01405">
    <property type="entry name" value="Non_canon_purine_NTPase"/>
    <property type="match status" value="1"/>
</dbReference>
<dbReference type="Pfam" id="PF01725">
    <property type="entry name" value="Ham1p_like"/>
    <property type="match status" value="1"/>
</dbReference>
<name>A0A3B0S1L9_9ZZZZ</name>
<dbReference type="AlphaFoldDB" id="A0A3B0S1L9"/>
<comment type="similarity">
    <text evidence="2">Belongs to the HAM1 NTPase family.</text>
</comment>
<dbReference type="SUPFAM" id="SSF52972">
    <property type="entry name" value="ITPase-like"/>
    <property type="match status" value="1"/>
</dbReference>
<dbReference type="GO" id="GO:0036220">
    <property type="term" value="F:ITP diphosphatase activity"/>
    <property type="evidence" value="ECO:0007669"/>
    <property type="project" value="UniProtKB-EC"/>
</dbReference>
<evidence type="ECO:0000256" key="4">
    <source>
        <dbReference type="ARBA" id="ARBA00022723"/>
    </source>
</evidence>
<evidence type="ECO:0000256" key="9">
    <source>
        <dbReference type="ARBA" id="ARBA00051875"/>
    </source>
</evidence>
<dbReference type="CDD" id="cd00515">
    <property type="entry name" value="HAM1"/>
    <property type="match status" value="1"/>
</dbReference>
<evidence type="ECO:0000256" key="16">
    <source>
        <dbReference type="ARBA" id="ARBA00083635"/>
    </source>
</evidence>
<reference evidence="17" key="1">
    <citation type="submission" date="2018-06" db="EMBL/GenBank/DDBJ databases">
        <authorList>
            <person name="Zhirakovskaya E."/>
        </authorList>
    </citation>
    <scope>NUCLEOTIDE SEQUENCE</scope>
</reference>
<accession>A0A3B0S1L9</accession>
<dbReference type="EMBL" id="UOEI01000122">
    <property type="protein sequence ID" value="VAV94318.1"/>
    <property type="molecule type" value="Genomic_DNA"/>
</dbReference>
<dbReference type="GO" id="GO:0000166">
    <property type="term" value="F:nucleotide binding"/>
    <property type="evidence" value="ECO:0007669"/>
    <property type="project" value="UniProtKB-KW"/>
</dbReference>
<evidence type="ECO:0000256" key="1">
    <source>
        <dbReference type="ARBA" id="ARBA00001946"/>
    </source>
</evidence>
<evidence type="ECO:0000256" key="7">
    <source>
        <dbReference type="ARBA" id="ARBA00022842"/>
    </source>
</evidence>
<keyword evidence="8" id="KW-0546">Nucleotide metabolism</keyword>
<dbReference type="FunFam" id="3.90.950.10:FF:000001">
    <property type="entry name" value="dITP/XTP pyrophosphatase"/>
    <property type="match status" value="1"/>
</dbReference>
<comment type="catalytic activity">
    <reaction evidence="9">
        <text>dITP + H2O = dIMP + diphosphate + H(+)</text>
        <dbReference type="Rhea" id="RHEA:28342"/>
        <dbReference type="ChEBI" id="CHEBI:15377"/>
        <dbReference type="ChEBI" id="CHEBI:15378"/>
        <dbReference type="ChEBI" id="CHEBI:33019"/>
        <dbReference type="ChEBI" id="CHEBI:61194"/>
        <dbReference type="ChEBI" id="CHEBI:61382"/>
        <dbReference type="EC" id="3.6.1.66"/>
    </reaction>
</comment>
<protein>
    <recommendedName>
        <fullName evidence="12">dITP/XTP pyrophosphatase</fullName>
        <ecNumber evidence="11">3.6.1.66</ecNumber>
    </recommendedName>
    <alternativeName>
        <fullName evidence="13">Non-canonical purine NTP pyrophosphatase</fullName>
    </alternativeName>
    <alternativeName>
        <fullName evidence="14">Non-standard purine NTP pyrophosphatase</fullName>
    </alternativeName>
    <alternativeName>
        <fullName evidence="16">Nucleoside-triphosphate diphosphatase</fullName>
    </alternativeName>
    <alternativeName>
        <fullName evidence="15">Nucleoside-triphosphate pyrophosphatase</fullName>
    </alternativeName>
</protein>
<dbReference type="GO" id="GO:0017111">
    <property type="term" value="F:ribonucleoside triphosphate phosphatase activity"/>
    <property type="evidence" value="ECO:0007669"/>
    <property type="project" value="InterPro"/>
</dbReference>
<dbReference type="InterPro" id="IPR029001">
    <property type="entry name" value="ITPase-like_fam"/>
</dbReference>
<evidence type="ECO:0000256" key="2">
    <source>
        <dbReference type="ARBA" id="ARBA00008023"/>
    </source>
</evidence>
<evidence type="ECO:0000256" key="15">
    <source>
        <dbReference type="ARBA" id="ARBA00083186"/>
    </source>
</evidence>
<dbReference type="GO" id="GO:0005829">
    <property type="term" value="C:cytosol"/>
    <property type="evidence" value="ECO:0007669"/>
    <property type="project" value="TreeGrafter"/>
</dbReference>
<dbReference type="GO" id="GO:0009117">
    <property type="term" value="P:nucleotide metabolic process"/>
    <property type="evidence" value="ECO:0007669"/>
    <property type="project" value="UniProtKB-KW"/>
</dbReference>
<comment type="subunit">
    <text evidence="3">Homodimer.</text>
</comment>
<dbReference type="PANTHER" id="PTHR11067:SF9">
    <property type="entry name" value="INOSINE TRIPHOSPHATE PYROPHOSPHATASE"/>
    <property type="match status" value="1"/>
</dbReference>
<keyword evidence="7" id="KW-0460">Magnesium</keyword>
<evidence type="ECO:0000256" key="10">
    <source>
        <dbReference type="ARBA" id="ARBA00052017"/>
    </source>
</evidence>
<proteinExistence type="inferred from homology"/>